<dbReference type="KEGG" id="daw:HS1_001006"/>
<evidence type="ECO:0000313" key="1">
    <source>
        <dbReference type="EMBL" id="AMM40810.1"/>
    </source>
</evidence>
<protein>
    <submittedName>
        <fullName evidence="1">Conjugal transfer protein TraU</fullName>
    </submittedName>
</protein>
<sequence>MRRVIIVISLITFLIASTPTPGHALFSMGCPANPATMLMVLTNSIATLYNVLPIKIGAIPIAPFPGAYETKSSWPLPICFCLRPPLFIPFPGMAISHWEPIEGYEVVKIPFCFPALGFDIPITQAVSRGLLAGKEADSLSNGKHQAAFAQVHQLTYEVWRVIRLFMDFVCLTPMGEIDVSYITEVDPFWQNDLLNAILNDPATLLFANPIAQLACMVDAARAALPKVGKPIDILFWCMGSWGSVYPATGHTADEQGYTCGNLAIANKQLYRSLTGKIITTGKPTVTGMCQPYIKPFWKKSQYSWLQLFPVVMGKRMPIGRASITWSYLKNPPVPGKCDHFVWMLYRKRECCAF</sequence>
<proteinExistence type="predicted"/>
<reference evidence="1 2" key="1">
    <citation type="submission" date="2015-10" db="EMBL/GenBank/DDBJ databases">
        <title>Candidatus Desulfofervidus auxilii, a hydrogenotrophic sulfate-reducing bacterium involved in the thermophilic anaerobic oxidation of methane.</title>
        <authorList>
            <person name="Krukenberg V."/>
            <person name="Richter M."/>
            <person name="Wegener G."/>
        </authorList>
    </citation>
    <scope>NUCLEOTIDE SEQUENCE [LARGE SCALE GENOMIC DNA]</scope>
    <source>
        <strain evidence="1 2">HS1</strain>
    </source>
</reference>
<dbReference type="Proteomes" id="UP000070560">
    <property type="component" value="Chromosome"/>
</dbReference>
<dbReference type="EMBL" id="CP013015">
    <property type="protein sequence ID" value="AMM40810.1"/>
    <property type="molecule type" value="Genomic_DNA"/>
</dbReference>
<keyword evidence="2" id="KW-1185">Reference proteome</keyword>
<dbReference type="InterPro" id="IPR009649">
    <property type="entry name" value="TraU"/>
</dbReference>
<dbReference type="AlphaFoldDB" id="A0A7U4TI18"/>
<name>A0A7U4TI18_DESA2</name>
<accession>A0A7U4TI18</accession>
<dbReference type="Pfam" id="PF06834">
    <property type="entry name" value="TraU"/>
    <property type="match status" value="1"/>
</dbReference>
<evidence type="ECO:0000313" key="2">
    <source>
        <dbReference type="Proteomes" id="UP000070560"/>
    </source>
</evidence>
<gene>
    <name evidence="1" type="ORF">HS1_001006</name>
</gene>
<dbReference type="PROSITE" id="PS51257">
    <property type="entry name" value="PROKAR_LIPOPROTEIN"/>
    <property type="match status" value="1"/>
</dbReference>
<organism evidence="1 2">
    <name type="scientific">Desulfofervidus auxilii</name>
    <dbReference type="NCBI Taxonomy" id="1621989"/>
    <lineage>
        <taxon>Bacteria</taxon>
        <taxon>Pseudomonadati</taxon>
        <taxon>Thermodesulfobacteriota</taxon>
        <taxon>Candidatus Desulfofervidia</taxon>
        <taxon>Candidatus Desulfofervidales</taxon>
        <taxon>Candidatus Desulfofervidaceae</taxon>
        <taxon>Candidatus Desulfofervidus</taxon>
    </lineage>
</organism>